<dbReference type="EMBL" id="JACSQD010000004">
    <property type="protein sequence ID" value="MBD7995595.1"/>
    <property type="molecule type" value="Genomic_DNA"/>
</dbReference>
<protein>
    <submittedName>
        <fullName evidence="1">Ester cyclase</fullName>
    </submittedName>
</protein>
<organism evidence="1 2">
    <name type="scientific">Arthrobacter gallicola</name>
    <dbReference type="NCBI Taxonomy" id="2762225"/>
    <lineage>
        <taxon>Bacteria</taxon>
        <taxon>Bacillati</taxon>
        <taxon>Actinomycetota</taxon>
        <taxon>Actinomycetes</taxon>
        <taxon>Micrococcales</taxon>
        <taxon>Micrococcaceae</taxon>
        <taxon>Arthrobacter</taxon>
    </lineage>
</organism>
<proteinExistence type="predicted"/>
<dbReference type="Proteomes" id="UP000609874">
    <property type="component" value="Unassembled WGS sequence"/>
</dbReference>
<dbReference type="PANTHER" id="PTHR38436:SF1">
    <property type="entry name" value="ESTER CYCLASE"/>
    <property type="match status" value="1"/>
</dbReference>
<dbReference type="PANTHER" id="PTHR38436">
    <property type="entry name" value="POLYKETIDE CYCLASE SNOAL-LIKE DOMAIN"/>
    <property type="match status" value="1"/>
</dbReference>
<dbReference type="InterPro" id="IPR009959">
    <property type="entry name" value="Cyclase_SnoaL-like"/>
</dbReference>
<reference evidence="1 2" key="1">
    <citation type="submission" date="2020-08" db="EMBL/GenBank/DDBJ databases">
        <title>A Genomic Blueprint of the Chicken Gut Microbiome.</title>
        <authorList>
            <person name="Gilroy R."/>
            <person name="Ravi A."/>
            <person name="Getino M."/>
            <person name="Pursley I."/>
            <person name="Horton D.L."/>
            <person name="Alikhan N.-F."/>
            <person name="Baker D."/>
            <person name="Gharbi K."/>
            <person name="Hall N."/>
            <person name="Watson M."/>
            <person name="Adriaenssens E.M."/>
            <person name="Foster-Nyarko E."/>
            <person name="Jarju S."/>
            <person name="Secka A."/>
            <person name="Antonio M."/>
            <person name="Oren A."/>
            <person name="Chaudhuri R."/>
            <person name="La Ragione R.M."/>
            <person name="Hildebrand F."/>
            <person name="Pallen M.J."/>
        </authorList>
    </citation>
    <scope>NUCLEOTIDE SEQUENCE [LARGE SCALE GENOMIC DNA]</scope>
    <source>
        <strain evidence="1 2">Sa2CUA1</strain>
    </source>
</reference>
<dbReference type="Gene3D" id="3.10.450.50">
    <property type="match status" value="1"/>
</dbReference>
<keyword evidence="2" id="KW-1185">Reference proteome</keyword>
<evidence type="ECO:0000313" key="1">
    <source>
        <dbReference type="EMBL" id="MBD7995595.1"/>
    </source>
</evidence>
<name>A0ABR8UT90_9MICC</name>
<comment type="caution">
    <text evidence="1">The sequence shown here is derived from an EMBL/GenBank/DDBJ whole genome shotgun (WGS) entry which is preliminary data.</text>
</comment>
<accession>A0ABR8UT90</accession>
<sequence>MDQTQLPESVSVLRRVLFEGFALGDTSIVDELFSPDLIEHQFGLDGGGAEAIEHVREAIRQVHEAMPDISYELQDWATRGDTGWARFYGMGTNTGQFFGPPSGKHVELTVIDVATVVDGRITEHWGVPDRFSLLQQTGVLRRLRAPDPLEWPPGEFRGRPGGHGP</sequence>
<gene>
    <name evidence="1" type="ORF">H9639_09835</name>
</gene>
<dbReference type="RefSeq" id="WP_191807916.1">
    <property type="nucleotide sequence ID" value="NZ_JACSQD010000004.1"/>
</dbReference>
<dbReference type="InterPro" id="IPR032710">
    <property type="entry name" value="NTF2-like_dom_sf"/>
</dbReference>
<dbReference type="Pfam" id="PF07366">
    <property type="entry name" value="SnoaL"/>
    <property type="match status" value="1"/>
</dbReference>
<dbReference type="SUPFAM" id="SSF54427">
    <property type="entry name" value="NTF2-like"/>
    <property type="match status" value="1"/>
</dbReference>
<evidence type="ECO:0000313" key="2">
    <source>
        <dbReference type="Proteomes" id="UP000609874"/>
    </source>
</evidence>